<feature type="transmembrane region" description="Helical" evidence="1">
    <location>
        <begin position="12"/>
        <end position="31"/>
    </location>
</feature>
<evidence type="ECO:0000313" key="2">
    <source>
        <dbReference type="EMBL" id="KAE8311696.1"/>
    </source>
</evidence>
<keyword evidence="1" id="KW-0472">Membrane</keyword>
<evidence type="ECO:0000313" key="3">
    <source>
        <dbReference type="Proteomes" id="UP000325433"/>
    </source>
</evidence>
<proteinExistence type="predicted"/>
<name>A0A5N6VU41_9EURO</name>
<keyword evidence="1" id="KW-0812">Transmembrane</keyword>
<dbReference type="EMBL" id="ML738340">
    <property type="protein sequence ID" value="KAE8311696.1"/>
    <property type="molecule type" value="Genomic_DNA"/>
</dbReference>
<organism evidence="2 3">
    <name type="scientific">Aspergillus transmontanensis</name>
    <dbReference type="NCBI Taxonomy" id="1034304"/>
    <lineage>
        <taxon>Eukaryota</taxon>
        <taxon>Fungi</taxon>
        <taxon>Dikarya</taxon>
        <taxon>Ascomycota</taxon>
        <taxon>Pezizomycotina</taxon>
        <taxon>Eurotiomycetes</taxon>
        <taxon>Eurotiomycetidae</taxon>
        <taxon>Eurotiales</taxon>
        <taxon>Aspergillaceae</taxon>
        <taxon>Aspergillus</taxon>
        <taxon>Aspergillus subgen. Circumdati</taxon>
    </lineage>
</organism>
<keyword evidence="3" id="KW-1185">Reference proteome</keyword>
<gene>
    <name evidence="2" type="ORF">BDV41DRAFT_541039</name>
</gene>
<evidence type="ECO:0000256" key="1">
    <source>
        <dbReference type="SAM" id="Phobius"/>
    </source>
</evidence>
<accession>A0A5N6VU41</accession>
<reference evidence="3" key="1">
    <citation type="submission" date="2019-04" db="EMBL/GenBank/DDBJ databases">
        <title>Friends and foes A comparative genomics studyof 23 Aspergillus species from section Flavi.</title>
        <authorList>
            <consortium name="DOE Joint Genome Institute"/>
            <person name="Kjaerbolling I."/>
            <person name="Vesth T."/>
            <person name="Frisvad J.C."/>
            <person name="Nybo J.L."/>
            <person name="Theobald S."/>
            <person name="Kildgaard S."/>
            <person name="Isbrandt T."/>
            <person name="Kuo A."/>
            <person name="Sato A."/>
            <person name="Lyhne E.K."/>
            <person name="Kogle M.E."/>
            <person name="Wiebenga A."/>
            <person name="Kun R.S."/>
            <person name="Lubbers R.J."/>
            <person name="Makela M.R."/>
            <person name="Barry K."/>
            <person name="Chovatia M."/>
            <person name="Clum A."/>
            <person name="Daum C."/>
            <person name="Haridas S."/>
            <person name="He G."/>
            <person name="LaButti K."/>
            <person name="Lipzen A."/>
            <person name="Mondo S."/>
            <person name="Riley R."/>
            <person name="Salamov A."/>
            <person name="Simmons B.A."/>
            <person name="Magnuson J.K."/>
            <person name="Henrissat B."/>
            <person name="Mortensen U.H."/>
            <person name="Larsen T.O."/>
            <person name="Devries R.P."/>
            <person name="Grigoriev I.V."/>
            <person name="Machida M."/>
            <person name="Baker S.E."/>
            <person name="Andersen M.R."/>
        </authorList>
    </citation>
    <scope>NUCLEOTIDE SEQUENCE [LARGE SCALE GENOMIC DNA]</scope>
    <source>
        <strain evidence="3">CBS 130015</strain>
    </source>
</reference>
<dbReference type="AlphaFoldDB" id="A0A5N6VU41"/>
<sequence>MKVRLVQRTSLSLLPLLDIYLILLVPGHVIATTVGVFQHKPGGVAVGTSYSRVLARARVTDSIVQTDVFYVTVSVAVVAAHNARRPVVQNSLRNLEVSDSSGLDGMICVVRHGEFNDNRGLFLARSGVDKPAHIYDLAGLTPRVIIVGHEFLRNPLAVRVVDQQAQSPARHVSGDHLSQGESDPCGGAEVFNSDVSVCLRDLHFLDTVEEEPQII</sequence>
<dbReference type="Proteomes" id="UP000325433">
    <property type="component" value="Unassembled WGS sequence"/>
</dbReference>
<protein>
    <submittedName>
        <fullName evidence="2">Uncharacterized protein</fullName>
    </submittedName>
</protein>
<keyword evidence="1" id="KW-1133">Transmembrane helix</keyword>